<evidence type="ECO:0000256" key="2">
    <source>
        <dbReference type="SAM" id="SignalP"/>
    </source>
</evidence>
<dbReference type="EMBL" id="JN254551">
    <property type="protein sequence ID" value="AEK81364.1"/>
    <property type="molecule type" value="Genomic_DNA"/>
</dbReference>
<feature type="chain" id="PRO_5007653097" evidence="2">
    <location>
        <begin position="22"/>
        <end position="96"/>
    </location>
</feature>
<dbReference type="VEuPathDB" id="FungiDB:PHYSODRAFT_287100"/>
<reference evidence="5" key="1">
    <citation type="journal article" date="2011" name="Plant Cell">
        <title>Transcriptional programming and functional interactions within the Phytophthora sojae RXLR effector repertoire.</title>
        <authorList>
            <person name="Wang Q."/>
            <person name="Han C."/>
            <person name="Ferreira A.O."/>
            <person name="Yu X."/>
            <person name="Ye W."/>
            <person name="Tripathy S."/>
            <person name="Kale S.D."/>
            <person name="Gu B."/>
            <person name="Sheng Y."/>
            <person name="Sui Y."/>
            <person name="Wang X."/>
            <person name="Zhang Z."/>
            <person name="Cheng B."/>
            <person name="Dong S."/>
            <person name="Shan W."/>
            <person name="Zheng X."/>
            <person name="Dou D."/>
            <person name="Tyler B.M."/>
            <person name="Wang Y."/>
        </authorList>
    </citation>
    <scope>NUCLEOTIDE SEQUENCE</scope>
    <source>
        <strain evidence="3">P7064</strain>
        <strain evidence="4">P7074</strain>
        <strain evidence="5">P7076</strain>
    </source>
</reference>
<organism evidence="5">
    <name type="scientific">Phytophthora sojae</name>
    <name type="common">Soybean stem and root rot agent</name>
    <name type="synonym">Phytophthora megasperma f. sp. glycines</name>
    <dbReference type="NCBI Taxonomy" id="67593"/>
    <lineage>
        <taxon>Eukaryota</taxon>
        <taxon>Sar</taxon>
        <taxon>Stramenopiles</taxon>
        <taxon>Oomycota</taxon>
        <taxon>Peronosporomycetes</taxon>
        <taxon>Peronosporales</taxon>
        <taxon>Peronosporaceae</taxon>
        <taxon>Phytophthora</taxon>
    </lineage>
</organism>
<accession>E0W4T7</accession>
<dbReference type="EMBL" id="JN254550">
    <property type="protein sequence ID" value="AEK81363.1"/>
    <property type="molecule type" value="Genomic_DNA"/>
</dbReference>
<dbReference type="KEGG" id="psoj:PHYSODRAFT_287100"/>
<name>E0W4T7_PHYSO</name>
<feature type="compositionally biased region" description="Low complexity" evidence="1">
    <location>
        <begin position="79"/>
        <end position="96"/>
    </location>
</feature>
<gene>
    <name evidence="5" type="primary">Avh</name>
</gene>
<evidence type="ECO:0000313" key="3">
    <source>
        <dbReference type="EMBL" id="AEK81362.1"/>
    </source>
</evidence>
<sequence>MLLIFCLALIVVASGMTLTRGEDTAPSYDVAPALDSNAGKNVRRLRGSHKPHTKGDEERMIPVFTFWSDEMLGRTEFASTTSTTSTTSTQSSQNAL</sequence>
<dbReference type="EMBL" id="JN254549">
    <property type="protein sequence ID" value="AEK81362.1"/>
    <property type="molecule type" value="Genomic_DNA"/>
</dbReference>
<feature type="region of interest" description="Disordered" evidence="1">
    <location>
        <begin position="77"/>
        <end position="96"/>
    </location>
</feature>
<evidence type="ECO:0000256" key="1">
    <source>
        <dbReference type="SAM" id="MobiDB-lite"/>
    </source>
</evidence>
<feature type="signal peptide" evidence="2">
    <location>
        <begin position="1"/>
        <end position="21"/>
    </location>
</feature>
<dbReference type="AlphaFoldDB" id="E0W4T7"/>
<dbReference type="RefSeq" id="XP_009533386.1">
    <property type="nucleotide sequence ID" value="XM_009535091.1"/>
</dbReference>
<keyword evidence="2" id="KW-0732">Signal</keyword>
<proteinExistence type="predicted"/>
<evidence type="ECO:0000313" key="5">
    <source>
        <dbReference type="EMBL" id="AEK81364.1"/>
    </source>
</evidence>
<evidence type="ECO:0000313" key="4">
    <source>
        <dbReference type="EMBL" id="AEK81363.1"/>
    </source>
</evidence>
<protein>
    <submittedName>
        <fullName evidence="5">Avh453</fullName>
    </submittedName>
</protein>